<dbReference type="Proteomes" id="UP001576776">
    <property type="component" value="Unassembled WGS sequence"/>
</dbReference>
<name>A0ABV4Y4J0_9CYAN</name>
<comment type="caution">
    <text evidence="1">The sequence shown here is derived from an EMBL/GenBank/DDBJ whole genome shotgun (WGS) entry which is preliminary data.</text>
</comment>
<reference evidence="1 2" key="1">
    <citation type="submission" date="2024-09" db="EMBL/GenBank/DDBJ databases">
        <title>Floridaenema gen nov. (Aerosakkonemataceae, Aerosakkonematales ord. nov., Cyanobacteria) from benthic tropical and subtropical fresh waters, with the description of four new species.</title>
        <authorList>
            <person name="Moretto J.A."/>
            <person name="Berthold D.E."/>
            <person name="Lefler F.W."/>
            <person name="Huang I.-S."/>
            <person name="Laughinghouse H. IV."/>
        </authorList>
    </citation>
    <scope>NUCLEOTIDE SEQUENCE [LARGE SCALE GENOMIC DNA]</scope>
    <source>
        <strain evidence="1 2">BLCC-F154</strain>
    </source>
</reference>
<gene>
    <name evidence="1" type="ORF">ACE1B6_00545</name>
</gene>
<sequence>MSNSLVGLKRNSKKVLSLVLGLGVLASINVGNIDQATAIQCNISAPELPSRNVRVYKDSRYGFQIEIPANYRVMQLPAGAGGQYSIGIFDPNGYREMVCLLRNKVPTDSDPASIIVTIDNTNSFIQNLRESLSRGYTTRPIEKNGRLIYTGMGEETTLNISQSYKNRFVVTFSASIGTNNSIIMESVLKQVLNSFQ</sequence>
<dbReference type="EMBL" id="JBHFNS010000012">
    <property type="protein sequence ID" value="MFB2933744.1"/>
    <property type="molecule type" value="Genomic_DNA"/>
</dbReference>
<keyword evidence="2" id="KW-1185">Reference proteome</keyword>
<evidence type="ECO:0000313" key="2">
    <source>
        <dbReference type="Proteomes" id="UP001576776"/>
    </source>
</evidence>
<accession>A0ABV4Y4J0</accession>
<proteinExistence type="predicted"/>
<organism evidence="1 2">
    <name type="scientific">Floridaenema fluviatile BLCC-F154</name>
    <dbReference type="NCBI Taxonomy" id="3153640"/>
    <lineage>
        <taxon>Bacteria</taxon>
        <taxon>Bacillati</taxon>
        <taxon>Cyanobacteriota</taxon>
        <taxon>Cyanophyceae</taxon>
        <taxon>Oscillatoriophycideae</taxon>
        <taxon>Aerosakkonematales</taxon>
        <taxon>Aerosakkonemataceae</taxon>
        <taxon>Floridanema</taxon>
        <taxon>Floridanema fluviatile</taxon>
    </lineage>
</organism>
<dbReference type="RefSeq" id="WP_413255280.1">
    <property type="nucleotide sequence ID" value="NZ_JBHFNS010000012.1"/>
</dbReference>
<protein>
    <submittedName>
        <fullName evidence="1">Uncharacterized protein</fullName>
    </submittedName>
</protein>
<evidence type="ECO:0000313" key="1">
    <source>
        <dbReference type="EMBL" id="MFB2933744.1"/>
    </source>
</evidence>